<dbReference type="PANTHER" id="PTHR43687">
    <property type="entry name" value="ADENYLYLSULFATE REDUCTASE, BETA SUBUNIT"/>
    <property type="match status" value="1"/>
</dbReference>
<dbReference type="GO" id="GO:0046872">
    <property type="term" value="F:metal ion binding"/>
    <property type="evidence" value="ECO:0007669"/>
    <property type="project" value="UniProtKB-KW"/>
</dbReference>
<dbReference type="Gene3D" id="3.40.50.360">
    <property type="match status" value="1"/>
</dbReference>
<dbReference type="Pfam" id="PF14697">
    <property type="entry name" value="Fer4_21"/>
    <property type="match status" value="1"/>
</dbReference>
<evidence type="ECO:0000259" key="8">
    <source>
        <dbReference type="PROSITE" id="PS51379"/>
    </source>
</evidence>
<protein>
    <submittedName>
        <fullName evidence="9">4Fe-4S dicluster domain-containing protein</fullName>
    </submittedName>
</protein>
<evidence type="ECO:0000256" key="2">
    <source>
        <dbReference type="ARBA" id="ARBA00022485"/>
    </source>
</evidence>
<dbReference type="PROSITE" id="PS51379">
    <property type="entry name" value="4FE4S_FER_2"/>
    <property type="match status" value="2"/>
</dbReference>
<comment type="caution">
    <text evidence="9">The sequence shown here is derived from an EMBL/GenBank/DDBJ whole genome shotgun (WGS) entry which is preliminary data.</text>
</comment>
<dbReference type="EMBL" id="SPSF01000053">
    <property type="protein sequence ID" value="MPQ64626.1"/>
    <property type="molecule type" value="Genomic_DNA"/>
</dbReference>
<dbReference type="InterPro" id="IPR026816">
    <property type="entry name" value="Flavodoxin_dom"/>
</dbReference>
<keyword evidence="2" id="KW-0004">4Fe-4S</keyword>
<evidence type="ECO:0000313" key="9">
    <source>
        <dbReference type="EMBL" id="MPQ64626.1"/>
    </source>
</evidence>
<dbReference type="InterPro" id="IPR047964">
    <property type="entry name" value="EFR1-like"/>
</dbReference>
<gene>
    <name evidence="9" type="ORF">E4V82_21360</name>
</gene>
<keyword evidence="1" id="KW-0813">Transport</keyword>
<feature type="domain" description="4Fe-4S ferredoxin-type" evidence="8">
    <location>
        <begin position="189"/>
        <end position="218"/>
    </location>
</feature>
<sequence>MNEDVLIICESVYNGNTLKLATAMAGELNCLLVNTKEAENLDLRKYKTIGFGSGIFFARHAPILMEFISKLEFSEQPAFVFSTHGSPILGKYHKPLKTLLTKKGRTIIGEFSTKGYDCTGPFTIVGGGNKGKPNESDQRKAARFISKLFPKYKRIDDYLSLTHIEPLRDGVPNVYKIKKDGNEIVLKGDIVTVNQNKCIGCGKCLKNCPLGIFELRYEKSAPIRELDCVQCRLCQSYCPTRVIYLHGTWKDSIRVAKRHLKR</sequence>
<dbReference type="PANTHER" id="PTHR43687:SF6">
    <property type="entry name" value="L-ASPARTATE SEMIALDEHYDE SULFURTRANSFERASE IRON-SULFUR SUBUNIT"/>
    <property type="match status" value="1"/>
</dbReference>
<dbReference type="PROSITE" id="PS00198">
    <property type="entry name" value="4FE4S_FER_1"/>
    <property type="match status" value="2"/>
</dbReference>
<dbReference type="NCBIfam" id="NF038196">
    <property type="entry name" value="ferrodoxin_EFR1"/>
    <property type="match status" value="1"/>
</dbReference>
<keyword evidence="6" id="KW-0408">Iron</keyword>
<organism evidence="9 10">
    <name type="scientific">Clostridium estertheticum</name>
    <dbReference type="NCBI Taxonomy" id="238834"/>
    <lineage>
        <taxon>Bacteria</taxon>
        <taxon>Bacillati</taxon>
        <taxon>Bacillota</taxon>
        <taxon>Clostridia</taxon>
        <taxon>Eubacteriales</taxon>
        <taxon>Clostridiaceae</taxon>
        <taxon>Clostridium</taxon>
    </lineage>
</organism>
<evidence type="ECO:0000256" key="1">
    <source>
        <dbReference type="ARBA" id="ARBA00022448"/>
    </source>
</evidence>
<dbReference type="InterPro" id="IPR017896">
    <property type="entry name" value="4Fe4S_Fe-S-bd"/>
</dbReference>
<keyword evidence="5" id="KW-0249">Electron transport</keyword>
<dbReference type="InterPro" id="IPR017900">
    <property type="entry name" value="4Fe4S_Fe_S_CS"/>
</dbReference>
<dbReference type="SUPFAM" id="SSF54862">
    <property type="entry name" value="4Fe-4S ferredoxins"/>
    <property type="match status" value="1"/>
</dbReference>
<reference evidence="9 10" key="1">
    <citation type="journal article" date="2019" name="Lett. Appl. Microbiol.">
        <title>A case of 'blown pack' spoilage of vacuum-packaged pork likely associated with Clostridium estertheticum in Canada.</title>
        <authorList>
            <person name="Zhang P."/>
            <person name="Ward P."/>
            <person name="McMullen L.M."/>
            <person name="Yang X."/>
        </authorList>
    </citation>
    <scope>NUCLEOTIDE SEQUENCE [LARGE SCALE GENOMIC DNA]</scope>
    <source>
        <strain evidence="9 10">MA19</strain>
    </source>
</reference>
<evidence type="ECO:0000313" key="10">
    <source>
        <dbReference type="Proteomes" id="UP000342249"/>
    </source>
</evidence>
<keyword evidence="7" id="KW-0411">Iron-sulfur</keyword>
<dbReference type="Gene3D" id="3.30.70.20">
    <property type="match status" value="1"/>
</dbReference>
<dbReference type="SUPFAM" id="SSF52218">
    <property type="entry name" value="Flavoproteins"/>
    <property type="match status" value="1"/>
</dbReference>
<evidence type="ECO:0000256" key="4">
    <source>
        <dbReference type="ARBA" id="ARBA00022737"/>
    </source>
</evidence>
<dbReference type="AlphaFoldDB" id="A0A5N7IV77"/>
<dbReference type="RefSeq" id="WP_152753787.1">
    <property type="nucleotide sequence ID" value="NZ_SPSE01000056.1"/>
</dbReference>
<name>A0A5N7IV77_9CLOT</name>
<dbReference type="InterPro" id="IPR029039">
    <property type="entry name" value="Flavoprotein-like_sf"/>
</dbReference>
<keyword evidence="3" id="KW-0479">Metal-binding</keyword>
<feature type="domain" description="4Fe-4S ferredoxin-type" evidence="8">
    <location>
        <begin position="219"/>
        <end position="248"/>
    </location>
</feature>
<dbReference type="GO" id="GO:0051539">
    <property type="term" value="F:4 iron, 4 sulfur cluster binding"/>
    <property type="evidence" value="ECO:0007669"/>
    <property type="project" value="UniProtKB-KW"/>
</dbReference>
<dbReference type="Proteomes" id="UP000342249">
    <property type="component" value="Unassembled WGS sequence"/>
</dbReference>
<accession>A0A5N7IV77</accession>
<evidence type="ECO:0000256" key="5">
    <source>
        <dbReference type="ARBA" id="ARBA00022982"/>
    </source>
</evidence>
<evidence type="ECO:0000256" key="6">
    <source>
        <dbReference type="ARBA" id="ARBA00023004"/>
    </source>
</evidence>
<evidence type="ECO:0000256" key="3">
    <source>
        <dbReference type="ARBA" id="ARBA00022723"/>
    </source>
</evidence>
<keyword evidence="4" id="KW-0677">Repeat</keyword>
<dbReference type="Pfam" id="PF12724">
    <property type="entry name" value="Flavodoxin_5"/>
    <property type="match status" value="1"/>
</dbReference>
<dbReference type="InterPro" id="IPR050572">
    <property type="entry name" value="Fe-S_Ferredoxin"/>
</dbReference>
<proteinExistence type="predicted"/>
<evidence type="ECO:0000256" key="7">
    <source>
        <dbReference type="ARBA" id="ARBA00023014"/>
    </source>
</evidence>